<evidence type="ECO:0000313" key="3">
    <source>
        <dbReference type="Proteomes" id="UP001156398"/>
    </source>
</evidence>
<organism evidence="2 3">
    <name type="scientific">Streptantibioticus silvisoli</name>
    <dbReference type="NCBI Taxonomy" id="2705255"/>
    <lineage>
        <taxon>Bacteria</taxon>
        <taxon>Bacillati</taxon>
        <taxon>Actinomycetota</taxon>
        <taxon>Actinomycetes</taxon>
        <taxon>Kitasatosporales</taxon>
        <taxon>Streptomycetaceae</taxon>
        <taxon>Streptantibioticus</taxon>
    </lineage>
</organism>
<dbReference type="InterPro" id="IPR043746">
    <property type="entry name" value="DUF5691"/>
</dbReference>
<feature type="compositionally biased region" description="Low complexity" evidence="1">
    <location>
        <begin position="35"/>
        <end position="45"/>
    </location>
</feature>
<dbReference type="RefSeq" id="WP_282704754.1">
    <property type="nucleotide sequence ID" value="NZ_JAAGKO020000041.1"/>
</dbReference>
<reference evidence="2 3" key="1">
    <citation type="submission" date="2023-05" db="EMBL/GenBank/DDBJ databases">
        <title>Streptantibioticus silvisoli sp. nov., acidotolerant actinomycetes 1 from pine litter.</title>
        <authorList>
            <person name="Swiecimska M."/>
            <person name="Golinska P."/>
            <person name="Sangal V."/>
            <person name="Wachnowicz B."/>
            <person name="Goodfellow M."/>
        </authorList>
    </citation>
    <scope>NUCLEOTIDE SEQUENCE [LARGE SCALE GENOMIC DNA]</scope>
    <source>
        <strain evidence="2 3">SL54</strain>
    </source>
</reference>
<name>A0ABT6W651_9ACTN</name>
<feature type="region of interest" description="Disordered" evidence="1">
    <location>
        <begin position="1"/>
        <end position="98"/>
    </location>
</feature>
<feature type="compositionally biased region" description="Gly residues" evidence="1">
    <location>
        <begin position="1"/>
        <end position="15"/>
    </location>
</feature>
<protein>
    <submittedName>
        <fullName evidence="2">DUF5691 domain-containing protein</fullName>
    </submittedName>
</protein>
<keyword evidence="3" id="KW-1185">Reference proteome</keyword>
<evidence type="ECO:0000256" key="1">
    <source>
        <dbReference type="SAM" id="MobiDB-lite"/>
    </source>
</evidence>
<dbReference type="Proteomes" id="UP001156398">
    <property type="component" value="Unassembled WGS sequence"/>
</dbReference>
<gene>
    <name evidence="2" type="ORF">POF43_024540</name>
</gene>
<feature type="compositionally biased region" description="Gly residues" evidence="1">
    <location>
        <begin position="46"/>
        <end position="56"/>
    </location>
</feature>
<comment type="caution">
    <text evidence="2">The sequence shown here is derived from an EMBL/GenBank/DDBJ whole genome shotgun (WGS) entry which is preliminary data.</text>
</comment>
<dbReference type="EMBL" id="JAAGKO020000041">
    <property type="protein sequence ID" value="MDI5965860.1"/>
    <property type="molecule type" value="Genomic_DNA"/>
</dbReference>
<feature type="region of interest" description="Disordered" evidence="1">
    <location>
        <begin position="145"/>
        <end position="166"/>
    </location>
</feature>
<sequence>MNGTYGTGPGPGTAAGGEVVDGDGGGATGAGAPVGAGPVTPVDSVPGGGVPGGGALGRADTAADGGVAGEGAPGDNVPGAGVPGDSVAGKGEVPGDSVPGDWESLLSAALLGTDRRGGPGGERDAAVALLDAAAVATVRRRAGLRPAVSAEHPAPAAPDTRPPLPEPAARRLAQLLNDRAGAAGSGGGRSSAPSLAELLPQWLAAANAYGYRPPPSSLPGLLDAARARTDLRAGAVTLAGPRGRWLAGLNADWKFALRSGDHGAAGDAAQDPRAARALWEEGLFAERVALLSALRVDDPAAGLALLRSSWGQERAEDRLLFLDSLRTGLGPADEEFLEAALTDRSRNVRSTAAELLSCLPGSALSHRMAERALACVTLDRTGVGPRVVVEAPRECDAGMERDGVVVTPPSGRGQRAWWLGQLVEAAGLGGWGERLGGRSPEQIVALAVADGWRDDLHGAWSRAAVRQGDAEWARALLGPPPSVPASAAVAGDPARLLSVLPEHERAAWVTEFVAAHGLSEAFRMLGACAVPWARPLGRAVIDALDIAREAGSYPWSFSGVMGLAERCLDPSDAGRLTPFTAEPSEDGPHAAPGAAGYWTEAFRRLVTTLQLRAVMHAELAGTDLDGAVAAVRGGC</sequence>
<proteinExistence type="predicted"/>
<feature type="compositionally biased region" description="Gly residues" evidence="1">
    <location>
        <begin position="22"/>
        <end position="34"/>
    </location>
</feature>
<evidence type="ECO:0000313" key="2">
    <source>
        <dbReference type="EMBL" id="MDI5965860.1"/>
    </source>
</evidence>
<dbReference type="Pfam" id="PF18944">
    <property type="entry name" value="DUF5691"/>
    <property type="match status" value="1"/>
</dbReference>
<accession>A0ABT6W651</accession>